<dbReference type="Gene3D" id="1.10.510.10">
    <property type="entry name" value="Transferase(Phosphotransferase) domain 1"/>
    <property type="match status" value="1"/>
</dbReference>
<protein>
    <recommendedName>
        <fullName evidence="1">Protein kinase domain-containing protein</fullName>
    </recommendedName>
</protein>
<evidence type="ECO:0000259" key="1">
    <source>
        <dbReference type="PROSITE" id="PS50011"/>
    </source>
</evidence>
<dbReference type="Proteomes" id="UP000626109">
    <property type="component" value="Unassembled WGS sequence"/>
</dbReference>
<feature type="non-terminal residue" evidence="2">
    <location>
        <position position="196"/>
    </location>
</feature>
<dbReference type="PROSITE" id="PS50011">
    <property type="entry name" value="PROTEIN_KINASE_DOM"/>
    <property type="match status" value="1"/>
</dbReference>
<dbReference type="InterPro" id="IPR050122">
    <property type="entry name" value="RTK"/>
</dbReference>
<name>A0A813LHQ7_POLGL</name>
<gene>
    <name evidence="2" type="ORF">PGLA2088_LOCUS45904</name>
</gene>
<dbReference type="InterPro" id="IPR011009">
    <property type="entry name" value="Kinase-like_dom_sf"/>
</dbReference>
<accession>A0A813LHQ7</accession>
<dbReference type="GO" id="GO:0005886">
    <property type="term" value="C:plasma membrane"/>
    <property type="evidence" value="ECO:0007669"/>
    <property type="project" value="TreeGrafter"/>
</dbReference>
<dbReference type="SUPFAM" id="SSF56112">
    <property type="entry name" value="Protein kinase-like (PK-like)"/>
    <property type="match status" value="1"/>
</dbReference>
<dbReference type="GO" id="GO:0007169">
    <property type="term" value="P:cell surface receptor protein tyrosine kinase signaling pathway"/>
    <property type="evidence" value="ECO:0007669"/>
    <property type="project" value="TreeGrafter"/>
</dbReference>
<dbReference type="PANTHER" id="PTHR24416">
    <property type="entry name" value="TYROSINE-PROTEIN KINASE RECEPTOR"/>
    <property type="match status" value="1"/>
</dbReference>
<dbReference type="AlphaFoldDB" id="A0A813LHQ7"/>
<evidence type="ECO:0000313" key="3">
    <source>
        <dbReference type="Proteomes" id="UP000626109"/>
    </source>
</evidence>
<feature type="domain" description="Protein kinase" evidence="1">
    <location>
        <begin position="46"/>
        <end position="196"/>
    </location>
</feature>
<reference evidence="2" key="1">
    <citation type="submission" date="2021-02" db="EMBL/GenBank/DDBJ databases">
        <authorList>
            <person name="Dougan E. K."/>
            <person name="Rhodes N."/>
            <person name="Thang M."/>
            <person name="Chan C."/>
        </authorList>
    </citation>
    <scope>NUCLEOTIDE SEQUENCE</scope>
</reference>
<evidence type="ECO:0000313" key="2">
    <source>
        <dbReference type="EMBL" id="CAE8731077.1"/>
    </source>
</evidence>
<feature type="non-terminal residue" evidence="2">
    <location>
        <position position="1"/>
    </location>
</feature>
<sequence length="196" mass="21204">VQEPAVSAVWFLCVGGAVQNSMDLQRVLFAFGRRGALRWDLRKCYKISRRPLGAGGCGEVFLGQSRIKGVQGALPAEAGEDTTQELDVLTVKQTAVKLLKKNPARADEAAVKSEIDFLAQSRGHPNITALFGVFCFWGDSDSSDNSDDSDPRVPECPDLSTSQLRWGIVMELCPCGDLHDFLISNGSVSEAACLEI</sequence>
<comment type="caution">
    <text evidence="2">The sequence shown here is derived from an EMBL/GenBank/DDBJ whole genome shotgun (WGS) entry which is preliminary data.</text>
</comment>
<organism evidence="2 3">
    <name type="scientific">Polarella glacialis</name>
    <name type="common">Dinoflagellate</name>
    <dbReference type="NCBI Taxonomy" id="89957"/>
    <lineage>
        <taxon>Eukaryota</taxon>
        <taxon>Sar</taxon>
        <taxon>Alveolata</taxon>
        <taxon>Dinophyceae</taxon>
        <taxon>Suessiales</taxon>
        <taxon>Suessiaceae</taxon>
        <taxon>Polarella</taxon>
    </lineage>
</organism>
<dbReference type="GO" id="GO:0043235">
    <property type="term" value="C:receptor complex"/>
    <property type="evidence" value="ECO:0007669"/>
    <property type="project" value="TreeGrafter"/>
</dbReference>
<dbReference type="GO" id="GO:0004714">
    <property type="term" value="F:transmembrane receptor protein tyrosine kinase activity"/>
    <property type="evidence" value="ECO:0007669"/>
    <property type="project" value="TreeGrafter"/>
</dbReference>
<dbReference type="GO" id="GO:0005524">
    <property type="term" value="F:ATP binding"/>
    <property type="evidence" value="ECO:0007669"/>
    <property type="project" value="InterPro"/>
</dbReference>
<dbReference type="InterPro" id="IPR000719">
    <property type="entry name" value="Prot_kinase_dom"/>
</dbReference>
<dbReference type="EMBL" id="CAJNNW010035955">
    <property type="protein sequence ID" value="CAE8731077.1"/>
    <property type="molecule type" value="Genomic_DNA"/>
</dbReference>
<dbReference type="PANTHER" id="PTHR24416:SF600">
    <property type="entry name" value="PDGF- AND VEGF-RECEPTOR RELATED, ISOFORM J"/>
    <property type="match status" value="1"/>
</dbReference>
<proteinExistence type="predicted"/>